<evidence type="ECO:0000313" key="1">
    <source>
        <dbReference type="EMBL" id="GAE52787.1"/>
    </source>
</evidence>
<protein>
    <submittedName>
        <fullName evidence="1">Nitroreductase</fullName>
    </submittedName>
</protein>
<reference evidence="1 2" key="1">
    <citation type="submission" date="2014-01" db="EMBL/GenBank/DDBJ databases">
        <title>Genome sequence and analysis of Xanthomonas arboricola pv. pruni.</title>
        <authorList>
            <person name="Fujikawa T."/>
            <person name="Nakazono-Nagaoka E."/>
        </authorList>
    </citation>
    <scope>NUCLEOTIDE SEQUENCE [LARGE SCALE GENOMIC DNA]</scope>
    <source>
        <strain evidence="2">MAFF 311562</strain>
    </source>
</reference>
<dbReference type="Proteomes" id="UP000019143">
    <property type="component" value="Unassembled WGS sequence"/>
</dbReference>
<evidence type="ECO:0000313" key="2">
    <source>
        <dbReference type="Proteomes" id="UP000019143"/>
    </source>
</evidence>
<sequence length="122" mass="14551">MQIRRCTTLFFELRDDSVFDLARLLAGGDGLRRRTRWLALAPHLEAEVEVSEEEREWLGELSSSRWQSIDQVHRLPIWAERLIEQGLVISDQPQLVQHRRNDECVQQQRWWPLAALWHRSAR</sequence>
<name>W4S8U9_9XANT</name>
<proteinExistence type="predicted"/>
<comment type="caution">
    <text evidence="1">The sequence shown here is derived from an EMBL/GenBank/DDBJ whole genome shotgun (WGS) entry which is preliminary data.</text>
</comment>
<accession>W4S8U9</accession>
<organism evidence="1 2">
    <name type="scientific">Xanthomonas arboricola pv. pruni str. MAFF 311562</name>
    <dbReference type="NCBI Taxonomy" id="1414836"/>
    <lineage>
        <taxon>Bacteria</taxon>
        <taxon>Pseudomonadati</taxon>
        <taxon>Pseudomonadota</taxon>
        <taxon>Gammaproteobacteria</taxon>
        <taxon>Lysobacterales</taxon>
        <taxon>Lysobacteraceae</taxon>
        <taxon>Xanthomonas</taxon>
    </lineage>
</organism>
<dbReference type="EMBL" id="BAVB01000379">
    <property type="protein sequence ID" value="GAE52787.1"/>
    <property type="molecule type" value="Genomic_DNA"/>
</dbReference>
<gene>
    <name evidence="1" type="ORF">XPU_4319</name>
</gene>
<dbReference type="AlphaFoldDB" id="W4S8U9"/>